<dbReference type="GO" id="GO:0016579">
    <property type="term" value="P:protein deubiquitination"/>
    <property type="evidence" value="ECO:0007669"/>
    <property type="project" value="InterPro"/>
</dbReference>
<comment type="catalytic activity">
    <reaction evidence="1">
        <text>Thiol-dependent hydrolysis of ester, thioester, amide, peptide and isopeptide bonds formed by the C-terminal Gly of ubiquitin (a 76-residue protein attached to proteins as an intracellular targeting signal).</text>
        <dbReference type="EC" id="3.4.19.12"/>
    </reaction>
</comment>
<comment type="caution">
    <text evidence="11">The sequence shown here is derived from an EMBL/GenBank/DDBJ whole genome shotgun (WGS) entry which is preliminary data.</text>
</comment>
<evidence type="ECO:0000256" key="8">
    <source>
        <dbReference type="SAM" id="MobiDB-lite"/>
    </source>
</evidence>
<evidence type="ECO:0000259" key="10">
    <source>
        <dbReference type="PROSITE" id="PS51283"/>
    </source>
</evidence>
<evidence type="ECO:0000256" key="4">
    <source>
        <dbReference type="ARBA" id="ARBA00022670"/>
    </source>
</evidence>
<dbReference type="InterPro" id="IPR050185">
    <property type="entry name" value="Ub_carboxyl-term_hydrolase"/>
</dbReference>
<keyword evidence="12" id="KW-1185">Reference proteome</keyword>
<dbReference type="PANTHER" id="PTHR21646">
    <property type="entry name" value="UBIQUITIN CARBOXYL-TERMINAL HYDROLASE"/>
    <property type="match status" value="1"/>
</dbReference>
<dbReference type="PROSITE" id="PS00972">
    <property type="entry name" value="USP_1"/>
    <property type="match status" value="1"/>
</dbReference>
<dbReference type="AlphaFoldDB" id="A0AAN7W5J0"/>
<dbReference type="GO" id="GO:0006508">
    <property type="term" value="P:proteolysis"/>
    <property type="evidence" value="ECO:0007669"/>
    <property type="project" value="UniProtKB-KW"/>
</dbReference>
<name>A0AAN7W5J0_9SACH</name>
<feature type="compositionally biased region" description="Polar residues" evidence="8">
    <location>
        <begin position="792"/>
        <end position="811"/>
    </location>
</feature>
<evidence type="ECO:0000256" key="2">
    <source>
        <dbReference type="ARBA" id="ARBA00009085"/>
    </source>
</evidence>
<dbReference type="SUPFAM" id="SSF143791">
    <property type="entry name" value="DUSP-like"/>
    <property type="match status" value="1"/>
</dbReference>
<feature type="region of interest" description="Disordered" evidence="8">
    <location>
        <begin position="784"/>
        <end position="811"/>
    </location>
</feature>
<feature type="domain" description="USP" evidence="9">
    <location>
        <begin position="332"/>
        <end position="1056"/>
    </location>
</feature>
<evidence type="ECO:0000313" key="12">
    <source>
        <dbReference type="Proteomes" id="UP001306508"/>
    </source>
</evidence>
<dbReference type="Proteomes" id="UP001306508">
    <property type="component" value="Unassembled WGS sequence"/>
</dbReference>
<dbReference type="Pfam" id="PF06337">
    <property type="entry name" value="DUSP"/>
    <property type="match status" value="1"/>
</dbReference>
<keyword evidence="7" id="KW-0788">Thiol protease</keyword>
<dbReference type="PANTHER" id="PTHR21646:SF24">
    <property type="entry name" value="UBIQUITIN CARBOXYL-TERMINAL HYDROLASE"/>
    <property type="match status" value="1"/>
</dbReference>
<dbReference type="InterPro" id="IPR006615">
    <property type="entry name" value="Pept_C19_DUSP"/>
</dbReference>
<evidence type="ECO:0000256" key="7">
    <source>
        <dbReference type="ARBA" id="ARBA00022807"/>
    </source>
</evidence>
<reference evidence="12" key="1">
    <citation type="submission" date="2023-07" db="EMBL/GenBank/DDBJ databases">
        <title>A draft genome of Kazachstania heterogenica Y-27499.</title>
        <authorList>
            <person name="Donic C."/>
            <person name="Kralova J.S."/>
            <person name="Fidel L."/>
            <person name="Ben-Dor S."/>
            <person name="Jung S."/>
        </authorList>
    </citation>
    <scope>NUCLEOTIDE SEQUENCE [LARGE SCALE GENOMIC DNA]</scope>
    <source>
        <strain evidence="12">Y27499</strain>
    </source>
</reference>
<feature type="compositionally biased region" description="Low complexity" evidence="8">
    <location>
        <begin position="23"/>
        <end position="37"/>
    </location>
</feature>
<dbReference type="GO" id="GO:0004843">
    <property type="term" value="F:cysteine-type deubiquitinase activity"/>
    <property type="evidence" value="ECO:0007669"/>
    <property type="project" value="UniProtKB-EC"/>
</dbReference>
<dbReference type="SUPFAM" id="SSF54001">
    <property type="entry name" value="Cysteine proteinases"/>
    <property type="match status" value="1"/>
</dbReference>
<dbReference type="Pfam" id="PF00443">
    <property type="entry name" value="UCH"/>
    <property type="match status" value="1"/>
</dbReference>
<organism evidence="11 12">
    <name type="scientific">Arxiozyma heterogenica</name>
    <dbReference type="NCBI Taxonomy" id="278026"/>
    <lineage>
        <taxon>Eukaryota</taxon>
        <taxon>Fungi</taxon>
        <taxon>Dikarya</taxon>
        <taxon>Ascomycota</taxon>
        <taxon>Saccharomycotina</taxon>
        <taxon>Saccharomycetes</taxon>
        <taxon>Saccharomycetales</taxon>
        <taxon>Saccharomycetaceae</taxon>
        <taxon>Arxiozyma</taxon>
    </lineage>
</organism>
<dbReference type="Gene3D" id="3.30.2230.10">
    <property type="entry name" value="DUSP-like"/>
    <property type="match status" value="1"/>
</dbReference>
<dbReference type="InterPro" id="IPR035927">
    <property type="entry name" value="DUSP-like_sf"/>
</dbReference>
<feature type="compositionally biased region" description="Basic and acidic residues" evidence="8">
    <location>
        <begin position="1117"/>
        <end position="1130"/>
    </location>
</feature>
<feature type="compositionally biased region" description="Acidic residues" evidence="8">
    <location>
        <begin position="1096"/>
        <end position="1116"/>
    </location>
</feature>
<feature type="region of interest" description="Disordered" evidence="8">
    <location>
        <begin position="1"/>
        <end position="69"/>
    </location>
</feature>
<feature type="region of interest" description="Disordered" evidence="8">
    <location>
        <begin position="1088"/>
        <end position="1130"/>
    </location>
</feature>
<keyword evidence="6" id="KW-0378">Hydrolase</keyword>
<dbReference type="InterPro" id="IPR018200">
    <property type="entry name" value="USP_CS"/>
</dbReference>
<keyword evidence="4" id="KW-0645">Protease</keyword>
<comment type="similarity">
    <text evidence="2">Belongs to the peptidase C19 family.</text>
</comment>
<evidence type="ECO:0000256" key="3">
    <source>
        <dbReference type="ARBA" id="ARBA00012759"/>
    </source>
</evidence>
<proteinExistence type="inferred from homology"/>
<dbReference type="InterPro" id="IPR028889">
    <property type="entry name" value="USP"/>
</dbReference>
<dbReference type="InterPro" id="IPR001394">
    <property type="entry name" value="Peptidase_C19_UCH"/>
</dbReference>
<evidence type="ECO:0000256" key="5">
    <source>
        <dbReference type="ARBA" id="ARBA00022786"/>
    </source>
</evidence>
<accession>A0AAN7W5J0</accession>
<evidence type="ECO:0000313" key="11">
    <source>
        <dbReference type="EMBL" id="KAK5781686.1"/>
    </source>
</evidence>
<feature type="domain" description="DUSP" evidence="10">
    <location>
        <begin position="69"/>
        <end position="172"/>
    </location>
</feature>
<dbReference type="SMART" id="SM00695">
    <property type="entry name" value="DUSP"/>
    <property type="match status" value="1"/>
</dbReference>
<dbReference type="Gene3D" id="3.90.70.10">
    <property type="entry name" value="Cysteine proteinases"/>
    <property type="match status" value="2"/>
</dbReference>
<sequence length="1248" mass="144088">METQADDIKNTSLQPTEIEHPMTVISISPTSTTSLTESSDKSLLESNDDLISQGDEKEEEEEETTTKLPSIQLQREEINKLFQEHQNNAKEGDKMFVIPTFWYDYFFNPDIDDSSLVKPIDTSLICSDYRNFILKDYDQCPYMAIPESVFKKFVEWYGLAPNAQPTFTNLILDKATNNVVTEYNKCFFRVQYLLSPDGRSRRMNNHVNNINYFTISCISTLSNALQEALDFFFHIESHLDINKTPIKIWLVKDSDLDENSSHLINTYILTPVNFLSFPNVIRIQPNLLSSQLRDLNISNGSFIIEIKQSNLNYHWTSNYFHYNKISLSNGKVGLSNLGNTCYMNSALQCLIHIPQLRDYFVYNGFEREINTENPLGYKGNIARAFHDLIQNIWGSSILPLRTSFSPNHFKSMIGHCNSMFGGYMQQDSQEFLAFLIDSLHEDLNRIIKKPYVEKPSLLRDADIDDSDAIKNLAEKTWESHLLRNDSIITDLFVGMYKSTLECPKCRKVSITFDPYNDITLPLPVHSVWKATIRLFLQNLPPCMLEVELPKTATYKDLKNYVSKCVNIDADNLSGCEIFGHQFYNNFEMPDSNSQYLPLHELISESDIIVFYELPADENDAIVPVLNSYRDPQFPSPSLFGVPFFIILKPNELNNPLYIRKKLQDMYINLSGGHISFNHIDSETPLSFTDFPLLVNKYSAEELSKYSEIIQFATCTTDNGKEFFRIKILDDSNEIERNNMDENSLQFWTPRTHINLNDSEDIVNVLDDITKDIYNYPKIKEEDRKKQSLFKENPTSDTESLTSKPSTNNVTSADEDVMMESPVCDNSIATVETNNNIMEKSTTDHQVKFIPRKKLISPTTFIVCEWIKDNMEEAFSADKVINWENPGMIPNKELESIKLERLNQNEKQITLDDCLTLFSKKEVLGFNDSWYCPNCKEHRQATKRIQLWNTPDIMLIHLKRFENTRSFSDKIDDVVNFPITGFDISKHVVCKNDSSNNIYDLIAVDNHYGGLGGGHYTAYVKNFVDDKWYYFDDSRVSVANPENSIAGSAYLLFYLRRGSLNKPSKVKTIIDETRMAYENQMKEIYSRQESIYKTNQTDDENSSSSDEMDITDNEEVSEEKGDKNKEVHIDKDESVISSKSYKKKHFQRRHINLSDTFPCPIESDSEDNLVIKRHESDNNTTNNNDKVNDVSPRQTVEYSTKCQEVGHLHLDDVESLEQEHITRRKIRVLNKVYPKKTEDDTTTSSDLDN</sequence>
<dbReference type="PROSITE" id="PS50235">
    <property type="entry name" value="USP_3"/>
    <property type="match status" value="1"/>
</dbReference>
<protein>
    <recommendedName>
        <fullName evidence="3">ubiquitinyl hydrolase 1</fullName>
        <ecNumber evidence="3">3.4.19.12</ecNumber>
    </recommendedName>
</protein>
<dbReference type="PROSITE" id="PS51283">
    <property type="entry name" value="DUSP"/>
    <property type="match status" value="1"/>
</dbReference>
<dbReference type="CDD" id="cd02674">
    <property type="entry name" value="Peptidase_C19R"/>
    <property type="match status" value="1"/>
</dbReference>
<gene>
    <name evidence="11" type="ORF">RI543_000872</name>
</gene>
<dbReference type="InterPro" id="IPR038765">
    <property type="entry name" value="Papain-like_cys_pep_sf"/>
</dbReference>
<dbReference type="EC" id="3.4.19.12" evidence="3"/>
<evidence type="ECO:0000256" key="1">
    <source>
        <dbReference type="ARBA" id="ARBA00000707"/>
    </source>
</evidence>
<evidence type="ECO:0000256" key="6">
    <source>
        <dbReference type="ARBA" id="ARBA00022801"/>
    </source>
</evidence>
<keyword evidence="5" id="KW-0833">Ubl conjugation pathway</keyword>
<dbReference type="PROSITE" id="PS00973">
    <property type="entry name" value="USP_2"/>
    <property type="match status" value="1"/>
</dbReference>
<evidence type="ECO:0000259" key="9">
    <source>
        <dbReference type="PROSITE" id="PS50235"/>
    </source>
</evidence>
<dbReference type="EMBL" id="JAWIZZ010000031">
    <property type="protein sequence ID" value="KAK5781686.1"/>
    <property type="molecule type" value="Genomic_DNA"/>
</dbReference>